<gene>
    <name evidence="1" type="ORF">H4219_003993</name>
</gene>
<dbReference type="AlphaFoldDB" id="A0A9W8DSK2"/>
<name>A0A9W8DSK2_9FUNG</name>
<dbReference type="Proteomes" id="UP001150538">
    <property type="component" value="Unassembled WGS sequence"/>
</dbReference>
<dbReference type="Gene3D" id="3.40.390.10">
    <property type="entry name" value="Collagenase (Catalytic Domain)"/>
    <property type="match status" value="1"/>
</dbReference>
<organism evidence="1 2">
    <name type="scientific">Mycoemilia scoparia</name>
    <dbReference type="NCBI Taxonomy" id="417184"/>
    <lineage>
        <taxon>Eukaryota</taxon>
        <taxon>Fungi</taxon>
        <taxon>Fungi incertae sedis</taxon>
        <taxon>Zoopagomycota</taxon>
        <taxon>Kickxellomycotina</taxon>
        <taxon>Kickxellomycetes</taxon>
        <taxon>Kickxellales</taxon>
        <taxon>Kickxellaceae</taxon>
        <taxon>Mycoemilia</taxon>
    </lineage>
</organism>
<dbReference type="InterPro" id="IPR024077">
    <property type="entry name" value="Neurolysin/TOP_dom2"/>
</dbReference>
<proteinExistence type="predicted"/>
<dbReference type="Gene3D" id="1.10.1370.10">
    <property type="entry name" value="Neurolysin, domain 3"/>
    <property type="match status" value="1"/>
</dbReference>
<keyword evidence="2" id="KW-1185">Reference proteome</keyword>
<accession>A0A9W8DSK2</accession>
<dbReference type="SUPFAM" id="SSF55486">
    <property type="entry name" value="Metalloproteases ('zincins'), catalytic domain"/>
    <property type="match status" value="1"/>
</dbReference>
<sequence>MSRTFIEDVSFPIHYLESTGAEISFTSLHNLRKPSEFIDYVLGFSLQSAAINDVSITDIIGPNYDNYRTKIEMVEALKNATSLMSIIHPSKGVRQYFHSVSMEILHTIYVGEAQKAVDLRKALYNNILHTDNMFIRKEAWMEINNQIRYIDYIKIVADLNFRSNRCFGYKDHFDFMLDYNLLPNRNEFMNEVDSMIQAITPEYKKLMDIMTLLAKRYYPATYANPSNSILPPPMMNPWNFTFLLNMFQYSNNYELASTIQCQSYILKNAISTVLRLFEKFTKSNLSIDTSPEHLVWGKNIIKYKVVSEGTKKTRMMIYMGFYQQDDLDRHAFQYIHNGLSNTRIPCIVMCLPIIRIKQEGNDFKNILHSNIKFKDIDLLFKMFGRAVYYYVFRPNYLPDVEYPHPNDRTTTMENAKFKLKFFETMFSNIIYEPTLLQDIIGSQEQSSEDTSSQSAVNDAFKQASKQLYELHWYQGIAEGMRTLVLWKFVEHIYSEVKSDSRNYKETLSLEYHRICNKYLLLDYDIIDDPTPFTKNKDLLDLTCLPNHHFKHYAKLVYASIHYKIRQKNGASSVGVAIPLMEFMIKLCESIMSCKDTSTEIVDIDGGAGNNNYKSFKKQIEDALGFEIDPLTFSNN</sequence>
<evidence type="ECO:0000313" key="1">
    <source>
        <dbReference type="EMBL" id="KAJ1916061.1"/>
    </source>
</evidence>
<dbReference type="InterPro" id="IPR024079">
    <property type="entry name" value="MetalloPept_cat_dom_sf"/>
</dbReference>
<comment type="caution">
    <text evidence="1">The sequence shown here is derived from an EMBL/GenBank/DDBJ whole genome shotgun (WGS) entry which is preliminary data.</text>
</comment>
<dbReference type="GO" id="GO:0008237">
    <property type="term" value="F:metallopeptidase activity"/>
    <property type="evidence" value="ECO:0007669"/>
    <property type="project" value="InterPro"/>
</dbReference>
<dbReference type="EMBL" id="JANBPU010000117">
    <property type="protein sequence ID" value="KAJ1916061.1"/>
    <property type="molecule type" value="Genomic_DNA"/>
</dbReference>
<evidence type="ECO:0000313" key="2">
    <source>
        <dbReference type="Proteomes" id="UP001150538"/>
    </source>
</evidence>
<protein>
    <submittedName>
        <fullName evidence="1">Uncharacterized protein</fullName>
    </submittedName>
</protein>
<reference evidence="1" key="1">
    <citation type="submission" date="2022-07" db="EMBL/GenBank/DDBJ databases">
        <title>Phylogenomic reconstructions and comparative analyses of Kickxellomycotina fungi.</title>
        <authorList>
            <person name="Reynolds N.K."/>
            <person name="Stajich J.E."/>
            <person name="Barry K."/>
            <person name="Grigoriev I.V."/>
            <person name="Crous P."/>
            <person name="Smith M.E."/>
        </authorList>
    </citation>
    <scope>NUCLEOTIDE SEQUENCE</scope>
    <source>
        <strain evidence="1">NBRC 100468</strain>
    </source>
</reference>